<dbReference type="RefSeq" id="WP_255901108.1">
    <property type="nucleotide sequence ID" value="NZ_JAFMZO010000002.1"/>
</dbReference>
<protein>
    <submittedName>
        <fullName evidence="1">Uncharacterized protein</fullName>
    </submittedName>
</protein>
<dbReference type="EMBL" id="JBHUHZ010000002">
    <property type="protein sequence ID" value="MFD2163303.1"/>
    <property type="molecule type" value="Genomic_DNA"/>
</dbReference>
<dbReference type="Proteomes" id="UP001597387">
    <property type="component" value="Unassembled WGS sequence"/>
</dbReference>
<comment type="caution">
    <text evidence="1">The sequence shown here is derived from an EMBL/GenBank/DDBJ whole genome shotgun (WGS) entry which is preliminary data.</text>
</comment>
<name>A0ABW4ZMG8_9SPHI</name>
<accession>A0ABW4ZMG8</accession>
<proteinExistence type="predicted"/>
<evidence type="ECO:0000313" key="2">
    <source>
        <dbReference type="Proteomes" id="UP001597387"/>
    </source>
</evidence>
<evidence type="ECO:0000313" key="1">
    <source>
        <dbReference type="EMBL" id="MFD2163303.1"/>
    </source>
</evidence>
<reference evidence="2" key="1">
    <citation type="journal article" date="2019" name="Int. J. Syst. Evol. Microbiol.">
        <title>The Global Catalogue of Microorganisms (GCM) 10K type strain sequencing project: providing services to taxonomists for standard genome sequencing and annotation.</title>
        <authorList>
            <consortium name="The Broad Institute Genomics Platform"/>
            <consortium name="The Broad Institute Genome Sequencing Center for Infectious Disease"/>
            <person name="Wu L."/>
            <person name="Ma J."/>
        </authorList>
    </citation>
    <scope>NUCLEOTIDE SEQUENCE [LARGE SCALE GENOMIC DNA]</scope>
    <source>
        <strain evidence="2">KCTC 42217</strain>
    </source>
</reference>
<organism evidence="1 2">
    <name type="scientific">Paradesertivirga mongoliensis</name>
    <dbReference type="NCBI Taxonomy" id="2100740"/>
    <lineage>
        <taxon>Bacteria</taxon>
        <taxon>Pseudomonadati</taxon>
        <taxon>Bacteroidota</taxon>
        <taxon>Sphingobacteriia</taxon>
        <taxon>Sphingobacteriales</taxon>
        <taxon>Sphingobacteriaceae</taxon>
        <taxon>Paradesertivirga</taxon>
    </lineage>
</organism>
<keyword evidence="2" id="KW-1185">Reference proteome</keyword>
<sequence>MNIKKKSISASYLAVPWDCREVIEEEMKKGTQGKIFYFCDEEGVCSKEGKIREMKELPNEGVFVYLDKGERIRIDRIITLYGKPGASYEEYDSYANACMECMGGYEKDEL</sequence>
<gene>
    <name evidence="1" type="ORF">ACFSJU_12930</name>
</gene>